<feature type="region of interest" description="Disordered" evidence="1">
    <location>
        <begin position="353"/>
        <end position="470"/>
    </location>
</feature>
<feature type="compositionally biased region" description="Basic and acidic residues" evidence="1">
    <location>
        <begin position="412"/>
        <end position="452"/>
    </location>
</feature>
<evidence type="ECO:0000256" key="1">
    <source>
        <dbReference type="SAM" id="MobiDB-lite"/>
    </source>
</evidence>
<reference evidence="2" key="1">
    <citation type="submission" date="2021-06" db="EMBL/GenBank/DDBJ databases">
        <title>Comparative genomics, transcriptomics and evolutionary studies reveal genomic signatures of adaptation to plant cell wall in hemibiotrophic fungi.</title>
        <authorList>
            <consortium name="DOE Joint Genome Institute"/>
            <person name="Baroncelli R."/>
            <person name="Diaz J.F."/>
            <person name="Benocci T."/>
            <person name="Peng M."/>
            <person name="Battaglia E."/>
            <person name="Haridas S."/>
            <person name="Andreopoulos W."/>
            <person name="Labutti K."/>
            <person name="Pangilinan J."/>
            <person name="Floch G.L."/>
            <person name="Makela M.R."/>
            <person name="Henrissat B."/>
            <person name="Grigoriev I.V."/>
            <person name="Crouch J.A."/>
            <person name="De Vries R.P."/>
            <person name="Sukno S.A."/>
            <person name="Thon M.R."/>
        </authorList>
    </citation>
    <scope>NUCLEOTIDE SEQUENCE</scope>
    <source>
        <strain evidence="2">CBS 125086</strain>
    </source>
</reference>
<dbReference type="GeneID" id="85445596"/>
<feature type="region of interest" description="Disordered" evidence="1">
    <location>
        <begin position="737"/>
        <end position="761"/>
    </location>
</feature>
<organism evidence="2 3">
    <name type="scientific">Colletotrichum navitas</name>
    <dbReference type="NCBI Taxonomy" id="681940"/>
    <lineage>
        <taxon>Eukaryota</taxon>
        <taxon>Fungi</taxon>
        <taxon>Dikarya</taxon>
        <taxon>Ascomycota</taxon>
        <taxon>Pezizomycotina</taxon>
        <taxon>Sordariomycetes</taxon>
        <taxon>Hypocreomycetidae</taxon>
        <taxon>Glomerellales</taxon>
        <taxon>Glomerellaceae</taxon>
        <taxon>Colletotrichum</taxon>
        <taxon>Colletotrichum graminicola species complex</taxon>
    </lineage>
</organism>
<dbReference type="EMBL" id="JAHLJV010000051">
    <property type="protein sequence ID" value="KAK1584789.1"/>
    <property type="molecule type" value="Genomic_DNA"/>
</dbReference>
<feature type="compositionally biased region" description="Polar residues" evidence="1">
    <location>
        <begin position="373"/>
        <end position="392"/>
    </location>
</feature>
<proteinExistence type="predicted"/>
<evidence type="ECO:0000313" key="3">
    <source>
        <dbReference type="Proteomes" id="UP001230504"/>
    </source>
</evidence>
<dbReference type="RefSeq" id="XP_060411851.1">
    <property type="nucleotide sequence ID" value="XM_060561356.1"/>
</dbReference>
<keyword evidence="3" id="KW-1185">Reference proteome</keyword>
<sequence>MHAMGSLASPLKRNASQTFEANHDEQVDRHVALDLGRNPTGPARFIKKPQPKLFYPEAMARDAMRGELVYTPDLKPMMDSIVRDMRSTSQTVGRHLGSNIHYSKMKSILKQSQRAMITLDRYLLSEAFIRTDIWMTNRLQEFFKLVHLYGLEREFRDEYWEKNQQSHPSKIQKLYDSIERPLTHSALDEALADQITNWAKDIMSRSVYVPRADHPIIRSAVAIMNMAEQQPDMLQETPKRVAQIWAAWCLARDKCWAETTYLAAIILDRGAKNQMVAKCFRRENSALLNLVDKGYDEEACRRWQDMHGKCHVIPMPELLSRPVVASLLRASPSSLSLQRTFSSASQLQKTARMAKKTGKTLTKVVPSKVKELGSSSKHQLSPIRPSSGQHSPSIRRLSDVDSTSRYRTPADMVRHLQIHGDSRPKKGHNEEMERRPSEYSKKPDHPEADQPRTKKRKTTTTPSSPVSPLRLQREIRHGASPAPSPATPIAPAAAAGSTTPIPAAVPSPALIPSKAPLDMAPIPVAAMSAPAPMAATSASTPMTTMLAPIPVATMSAPPPTPTDPTSQWSNQPVSADDIATLVAMKLRSGPSGLPFTSQPVATKAEYESIEETWTKLEARLEKKISPLIRQLDSLTSEVKALGDKQTALEQTLAKHADDQHKSQDKQVAHDENITKKVETLTQLIDDQQTALKQAVIKMDDQYIAVNKRQTAFEQTITDQVDSLSQLVRTLQKDKEELKARVERGQKKRRRSPVNDKTADSITCAPFGEVASAAGSKCD</sequence>
<gene>
    <name evidence="2" type="ORF">LY79DRAFT_591964</name>
</gene>
<dbReference type="Proteomes" id="UP001230504">
    <property type="component" value="Unassembled WGS sequence"/>
</dbReference>
<evidence type="ECO:0000313" key="2">
    <source>
        <dbReference type="EMBL" id="KAK1584789.1"/>
    </source>
</evidence>
<protein>
    <submittedName>
        <fullName evidence="2">Uncharacterized protein</fullName>
    </submittedName>
</protein>
<comment type="caution">
    <text evidence="2">The sequence shown here is derived from an EMBL/GenBank/DDBJ whole genome shotgun (WGS) entry which is preliminary data.</text>
</comment>
<accession>A0AAD8PVR1</accession>
<dbReference type="AlphaFoldDB" id="A0AAD8PVR1"/>
<feature type="region of interest" description="Disordered" evidence="1">
    <location>
        <begin position="478"/>
        <end position="497"/>
    </location>
</feature>
<name>A0AAD8PVR1_9PEZI</name>